<protein>
    <recommendedName>
        <fullName evidence="3">Tudor domain-containing protein</fullName>
    </recommendedName>
</protein>
<proteinExistence type="predicted"/>
<dbReference type="OrthoDB" id="79171at2759"/>
<gene>
    <name evidence="4" type="ORF">K458DRAFT_322856</name>
</gene>
<accession>A0A6G1ICU2</accession>
<evidence type="ECO:0000313" key="5">
    <source>
        <dbReference type="Proteomes" id="UP000799291"/>
    </source>
</evidence>
<dbReference type="Pfam" id="PF00567">
    <property type="entry name" value="TUDOR"/>
    <property type="match status" value="1"/>
</dbReference>
<dbReference type="EMBL" id="MU005640">
    <property type="protein sequence ID" value="KAF2676057.1"/>
    <property type="molecule type" value="Genomic_DNA"/>
</dbReference>
<organism evidence="4 5">
    <name type="scientific">Lentithecium fluviatile CBS 122367</name>
    <dbReference type="NCBI Taxonomy" id="1168545"/>
    <lineage>
        <taxon>Eukaryota</taxon>
        <taxon>Fungi</taxon>
        <taxon>Dikarya</taxon>
        <taxon>Ascomycota</taxon>
        <taxon>Pezizomycotina</taxon>
        <taxon>Dothideomycetes</taxon>
        <taxon>Pleosporomycetidae</taxon>
        <taxon>Pleosporales</taxon>
        <taxon>Massarineae</taxon>
        <taxon>Lentitheciaceae</taxon>
        <taxon>Lentithecium</taxon>
    </lineage>
</organism>
<evidence type="ECO:0000256" key="2">
    <source>
        <dbReference type="SAM" id="MobiDB-lite"/>
    </source>
</evidence>
<sequence length="317" mass="34777">MADDIKQIKNQIWYAKQKVEKEEQERQMWMEQKQNALALLEADPDNDEIRAALADVEEGLATVDASLEPLRAQLDALEAKLPTAPKPVVPKFDPEKHPLLKKTLEKAEVTKPVVLNTGDVCEAQWPADKQWYKAKIKTILGAASAPKYHVLFIDYGDTMTVDSYAVRPIQGKRKREGESNHALATSAASQVTPVTSTPHVISGPASVNPNAQAAKQDHPSDAPEPKKRKIPNKKALEKGVASWKNWNSKGVGKKISQKESMFRSGTTVNSRVGFTGSGAGMTETKQRLRHNNKADADDDGNGNDSNGGAAVKHRTRF</sequence>
<keyword evidence="1" id="KW-0175">Coiled coil</keyword>
<evidence type="ECO:0000313" key="4">
    <source>
        <dbReference type="EMBL" id="KAF2676057.1"/>
    </source>
</evidence>
<feature type="compositionally biased region" description="Basic and acidic residues" evidence="2">
    <location>
        <begin position="215"/>
        <end position="225"/>
    </location>
</feature>
<dbReference type="PROSITE" id="PS50304">
    <property type="entry name" value="TUDOR"/>
    <property type="match status" value="1"/>
</dbReference>
<dbReference type="Proteomes" id="UP000799291">
    <property type="component" value="Unassembled WGS sequence"/>
</dbReference>
<dbReference type="SMART" id="SM00333">
    <property type="entry name" value="TUDOR"/>
    <property type="match status" value="1"/>
</dbReference>
<evidence type="ECO:0000259" key="3">
    <source>
        <dbReference type="PROSITE" id="PS50304"/>
    </source>
</evidence>
<feature type="domain" description="Tudor" evidence="3">
    <location>
        <begin position="114"/>
        <end position="176"/>
    </location>
</feature>
<dbReference type="Gene3D" id="2.30.30.140">
    <property type="match status" value="1"/>
</dbReference>
<feature type="compositionally biased region" description="Polar residues" evidence="2">
    <location>
        <begin position="263"/>
        <end position="272"/>
    </location>
</feature>
<feature type="coiled-coil region" evidence="1">
    <location>
        <begin position="5"/>
        <end position="39"/>
    </location>
</feature>
<dbReference type="InterPro" id="IPR002999">
    <property type="entry name" value="Tudor"/>
</dbReference>
<feature type="compositionally biased region" description="Polar residues" evidence="2">
    <location>
        <begin position="182"/>
        <end position="213"/>
    </location>
</feature>
<keyword evidence="5" id="KW-1185">Reference proteome</keyword>
<dbReference type="SUPFAM" id="SSF63748">
    <property type="entry name" value="Tudor/PWWP/MBT"/>
    <property type="match status" value="1"/>
</dbReference>
<dbReference type="AlphaFoldDB" id="A0A6G1ICU2"/>
<evidence type="ECO:0000256" key="1">
    <source>
        <dbReference type="SAM" id="Coils"/>
    </source>
</evidence>
<feature type="region of interest" description="Disordered" evidence="2">
    <location>
        <begin position="172"/>
        <end position="317"/>
    </location>
</feature>
<name>A0A6G1ICU2_9PLEO</name>
<reference evidence="4" key="1">
    <citation type="journal article" date="2020" name="Stud. Mycol.">
        <title>101 Dothideomycetes genomes: a test case for predicting lifestyles and emergence of pathogens.</title>
        <authorList>
            <person name="Haridas S."/>
            <person name="Albert R."/>
            <person name="Binder M."/>
            <person name="Bloem J."/>
            <person name="Labutti K."/>
            <person name="Salamov A."/>
            <person name="Andreopoulos B."/>
            <person name="Baker S."/>
            <person name="Barry K."/>
            <person name="Bills G."/>
            <person name="Bluhm B."/>
            <person name="Cannon C."/>
            <person name="Castanera R."/>
            <person name="Culley D."/>
            <person name="Daum C."/>
            <person name="Ezra D."/>
            <person name="Gonzalez J."/>
            <person name="Henrissat B."/>
            <person name="Kuo A."/>
            <person name="Liang C."/>
            <person name="Lipzen A."/>
            <person name="Lutzoni F."/>
            <person name="Magnuson J."/>
            <person name="Mondo S."/>
            <person name="Nolan M."/>
            <person name="Ohm R."/>
            <person name="Pangilinan J."/>
            <person name="Park H.-J."/>
            <person name="Ramirez L."/>
            <person name="Alfaro M."/>
            <person name="Sun H."/>
            <person name="Tritt A."/>
            <person name="Yoshinaga Y."/>
            <person name="Zwiers L.-H."/>
            <person name="Turgeon B."/>
            <person name="Goodwin S."/>
            <person name="Spatafora J."/>
            <person name="Crous P."/>
            <person name="Grigoriev I."/>
        </authorList>
    </citation>
    <scope>NUCLEOTIDE SEQUENCE</scope>
    <source>
        <strain evidence="4">CBS 122367</strain>
    </source>
</reference>